<dbReference type="RefSeq" id="WP_134754410.1">
    <property type="nucleotide sequence ID" value="NZ_CP038149.1"/>
</dbReference>
<dbReference type="EMBL" id="CP038149">
    <property type="protein sequence ID" value="QBR00607.1"/>
    <property type="molecule type" value="Genomic_DNA"/>
</dbReference>
<dbReference type="OrthoDB" id="8526975at2"/>
<dbReference type="Gene3D" id="1.10.3680.10">
    <property type="entry name" value="TerB-like"/>
    <property type="match status" value="1"/>
</dbReference>
<sequence>MRTYTSNSPQAAGRIVAIALLADGHLSSSELAAVHRARMADRLGLAPGEFGTILQDLCEDLLTNAHLDWSDACKLDSGVMQQVMRELEDPALRAEVLSLCLVAVHADRHLADSEAELVRALASAWRAHPWQRLLAS</sequence>
<accession>A0A4P7D0H6</accession>
<reference evidence="1 2" key="1">
    <citation type="submission" date="2019-03" db="EMBL/GenBank/DDBJ databases">
        <title>Paraburkholderia sp. 7MH5, isolated from subtropical forest soil.</title>
        <authorList>
            <person name="Gao Z.-H."/>
            <person name="Qiu L.-H."/>
        </authorList>
    </citation>
    <scope>NUCLEOTIDE SEQUENCE [LARGE SCALE GENOMIC DNA]</scope>
    <source>
        <strain evidence="1 2">7MH5</strain>
    </source>
</reference>
<gene>
    <name evidence="1" type="ORF">E1956_26625</name>
</gene>
<dbReference type="Proteomes" id="UP000295727">
    <property type="component" value="Chromosome 2"/>
</dbReference>
<dbReference type="KEGG" id="ppai:E1956_26625"/>
<proteinExistence type="predicted"/>
<protein>
    <submittedName>
        <fullName evidence="1">TerB family tellurite resistance protein</fullName>
    </submittedName>
</protein>
<dbReference type="AlphaFoldDB" id="A0A4P7D0H6"/>
<dbReference type="CDD" id="cd07177">
    <property type="entry name" value="terB_like"/>
    <property type="match status" value="1"/>
</dbReference>
<name>A0A4P7D0H6_9BURK</name>
<evidence type="ECO:0000313" key="1">
    <source>
        <dbReference type="EMBL" id="QBR00607.1"/>
    </source>
</evidence>
<organism evidence="1 2">
    <name type="scientific">Paraburkholderia pallida</name>
    <dbReference type="NCBI Taxonomy" id="2547399"/>
    <lineage>
        <taxon>Bacteria</taxon>
        <taxon>Pseudomonadati</taxon>
        <taxon>Pseudomonadota</taxon>
        <taxon>Betaproteobacteria</taxon>
        <taxon>Burkholderiales</taxon>
        <taxon>Burkholderiaceae</taxon>
        <taxon>Paraburkholderia</taxon>
    </lineage>
</organism>
<dbReference type="SUPFAM" id="SSF158682">
    <property type="entry name" value="TerB-like"/>
    <property type="match status" value="1"/>
</dbReference>
<evidence type="ECO:0000313" key="2">
    <source>
        <dbReference type="Proteomes" id="UP000295727"/>
    </source>
</evidence>
<keyword evidence="2" id="KW-1185">Reference proteome</keyword>
<dbReference type="InterPro" id="IPR029024">
    <property type="entry name" value="TerB-like"/>
</dbReference>